<dbReference type="Gene3D" id="3.30.750.24">
    <property type="entry name" value="STAS domain"/>
    <property type="match status" value="1"/>
</dbReference>
<feature type="domain" description="STAS" evidence="3">
    <location>
        <begin position="281"/>
        <end position="392"/>
    </location>
</feature>
<dbReference type="CDD" id="cd07041">
    <property type="entry name" value="STAS_RsbR_RsbS_like"/>
    <property type="match status" value="1"/>
</dbReference>
<dbReference type="Proteomes" id="UP000064967">
    <property type="component" value="Chromosome"/>
</dbReference>
<sequence length="399" mass="42741">MSAWGQLIGEMPDPVLVTDERGNVRFASESFLALAASTGSTGSTGSALSALEGKAKDELLAAVDSARESGVAFQVRALGSAETSERPCTLQRVDGTLVSLVERARRVSVDGEALVLSTFRDVSAHRAMEVEIAELRKRVDAMDHHGATVSLFARVLDSAPLVLLGIDREGTITLADGRALTLLGLSADSVGENLLHKVKSRSLGRAIQDAFEGKELRGAFEVAPGVFLEAWLTPLKRRRTGEVTGALVFGVDATERVKGERELRENMALVEKQSATIRSLAMPLINVWDDVVCVPLIGALDDARASDVLYGLLTSIVRNKYRYVILDLTGVEEVDVPAANHLISIVDSVRMLGAESIVSGMRAPVAQTVAALDVDISRLNSTRSLKEALKICIRRTDSG</sequence>
<dbReference type="KEGG" id="llu:AKJ09_11357"/>
<reference evidence="4 5" key="1">
    <citation type="submission" date="2015-08" db="EMBL/GenBank/DDBJ databases">
        <authorList>
            <person name="Babu N.S."/>
            <person name="Beckwith C.J."/>
            <person name="Beseler K.G."/>
            <person name="Brison A."/>
            <person name="Carone J.V."/>
            <person name="Caskin T.P."/>
            <person name="Diamond M."/>
            <person name="Durham M.E."/>
            <person name="Foxe J.M."/>
            <person name="Go M."/>
            <person name="Henderson B.A."/>
            <person name="Jones I.B."/>
            <person name="McGettigan J.A."/>
            <person name="Micheletti S.J."/>
            <person name="Nasrallah M.E."/>
            <person name="Ortiz D."/>
            <person name="Piller C.R."/>
            <person name="Privatt S.R."/>
            <person name="Schneider S.L."/>
            <person name="Sharp S."/>
            <person name="Smith T.C."/>
            <person name="Stanton J.D."/>
            <person name="Ullery H.E."/>
            <person name="Wilson R.J."/>
            <person name="Serrano M.G."/>
            <person name="Buck G."/>
            <person name="Lee V."/>
            <person name="Wang Y."/>
            <person name="Carvalho R."/>
            <person name="Voegtly L."/>
            <person name="Shi R."/>
            <person name="Duckworth R."/>
            <person name="Johnson A."/>
            <person name="Loviza R."/>
            <person name="Walstead R."/>
            <person name="Shah Z."/>
            <person name="Kiflezghi M."/>
            <person name="Wade K."/>
            <person name="Ball S.L."/>
            <person name="Bradley K.W."/>
            <person name="Asai D.J."/>
            <person name="Bowman C.A."/>
            <person name="Russell D.A."/>
            <person name="Pope W.H."/>
            <person name="Jacobs-Sera D."/>
            <person name="Hendrix R.W."/>
            <person name="Hatfull G.F."/>
        </authorList>
    </citation>
    <scope>NUCLEOTIDE SEQUENCE [LARGE SCALE GENOMIC DNA]</scope>
    <source>
        <strain evidence="4 5">DSM 27648</strain>
    </source>
</reference>
<dbReference type="STRING" id="1391654.AKJ09_11357"/>
<proteinExistence type="predicted"/>
<dbReference type="SUPFAM" id="SSF52091">
    <property type="entry name" value="SpoIIaa-like"/>
    <property type="match status" value="1"/>
</dbReference>
<dbReference type="RefSeq" id="WP_146655269.1">
    <property type="nucleotide sequence ID" value="NZ_CP012333.1"/>
</dbReference>
<dbReference type="InterPro" id="IPR000014">
    <property type="entry name" value="PAS"/>
</dbReference>
<dbReference type="InterPro" id="IPR036513">
    <property type="entry name" value="STAS_dom_sf"/>
</dbReference>
<name>A0A0K1QG04_9BACT</name>
<keyword evidence="1" id="KW-0597">Phosphoprotein</keyword>
<evidence type="ECO:0000259" key="3">
    <source>
        <dbReference type="PROSITE" id="PS50801"/>
    </source>
</evidence>
<dbReference type="InterPro" id="IPR002645">
    <property type="entry name" value="STAS_dom"/>
</dbReference>
<dbReference type="InterPro" id="IPR051932">
    <property type="entry name" value="Bact_StressResp_Reg"/>
</dbReference>
<protein>
    <submittedName>
        <fullName evidence="4">RsbR, positive regulator of sigma-B</fullName>
    </submittedName>
</protein>
<keyword evidence="5" id="KW-1185">Reference proteome</keyword>
<evidence type="ECO:0000313" key="4">
    <source>
        <dbReference type="EMBL" id="AKV04694.1"/>
    </source>
</evidence>
<dbReference type="Gene3D" id="3.30.450.20">
    <property type="entry name" value="PAS domain"/>
    <property type="match status" value="2"/>
</dbReference>
<dbReference type="SMART" id="SM00091">
    <property type="entry name" value="PAS"/>
    <property type="match status" value="2"/>
</dbReference>
<dbReference type="EMBL" id="CP012333">
    <property type="protein sequence ID" value="AKV04694.1"/>
    <property type="molecule type" value="Genomic_DNA"/>
</dbReference>
<dbReference type="PANTHER" id="PTHR33745:SF3">
    <property type="entry name" value="RSBT CO-ANTAGONIST PROTEIN RSBRC"/>
    <property type="match status" value="1"/>
</dbReference>
<accession>A0A0K1QG04</accession>
<evidence type="ECO:0000313" key="5">
    <source>
        <dbReference type="Proteomes" id="UP000064967"/>
    </source>
</evidence>
<dbReference type="SUPFAM" id="SSF55785">
    <property type="entry name" value="PYP-like sensor domain (PAS domain)"/>
    <property type="match status" value="2"/>
</dbReference>
<dbReference type="PROSITE" id="PS50112">
    <property type="entry name" value="PAS"/>
    <property type="match status" value="1"/>
</dbReference>
<feature type="domain" description="PAS" evidence="2">
    <location>
        <begin position="148"/>
        <end position="190"/>
    </location>
</feature>
<evidence type="ECO:0000259" key="2">
    <source>
        <dbReference type="PROSITE" id="PS50112"/>
    </source>
</evidence>
<dbReference type="InterPro" id="IPR035965">
    <property type="entry name" value="PAS-like_dom_sf"/>
</dbReference>
<dbReference type="AlphaFoldDB" id="A0A0K1QG04"/>
<gene>
    <name evidence="4" type="ORF">AKJ09_11357</name>
</gene>
<organism evidence="4 5">
    <name type="scientific">Labilithrix luteola</name>
    <dbReference type="NCBI Taxonomy" id="1391654"/>
    <lineage>
        <taxon>Bacteria</taxon>
        <taxon>Pseudomonadati</taxon>
        <taxon>Myxococcota</taxon>
        <taxon>Polyangia</taxon>
        <taxon>Polyangiales</taxon>
        <taxon>Labilitrichaceae</taxon>
        <taxon>Labilithrix</taxon>
    </lineage>
</organism>
<dbReference type="PROSITE" id="PS50801">
    <property type="entry name" value="STAS"/>
    <property type="match status" value="1"/>
</dbReference>
<dbReference type="PANTHER" id="PTHR33745">
    <property type="entry name" value="RSBT ANTAGONIST PROTEIN RSBS-RELATED"/>
    <property type="match status" value="1"/>
</dbReference>
<dbReference type="Pfam" id="PF01740">
    <property type="entry name" value="STAS"/>
    <property type="match status" value="1"/>
</dbReference>
<evidence type="ECO:0000256" key="1">
    <source>
        <dbReference type="ARBA" id="ARBA00022553"/>
    </source>
</evidence>
<dbReference type="OrthoDB" id="5491356at2"/>